<evidence type="ECO:0000313" key="2">
    <source>
        <dbReference type="EMBL" id="OAB38860.1"/>
    </source>
</evidence>
<dbReference type="SUPFAM" id="SSF160631">
    <property type="entry name" value="SMI1/KNR4-like"/>
    <property type="match status" value="1"/>
</dbReference>
<keyword evidence="3" id="KW-1185">Reference proteome</keyword>
<gene>
    <name evidence="2" type="ORF">PGLA_19570</name>
</gene>
<feature type="domain" description="Knr4/Smi1-like" evidence="1">
    <location>
        <begin position="10"/>
        <end position="142"/>
    </location>
</feature>
<comment type="caution">
    <text evidence="2">The sequence shown here is derived from an EMBL/GenBank/DDBJ whole genome shotgun (WGS) entry which is preliminary data.</text>
</comment>
<reference evidence="2 3" key="1">
    <citation type="submission" date="2016-03" db="EMBL/GenBank/DDBJ databases">
        <title>Draft genome sequence of Paenibacillus glacialis DSM 22343.</title>
        <authorList>
            <person name="Shin S.-K."/>
            <person name="Yi H."/>
        </authorList>
    </citation>
    <scope>NUCLEOTIDE SEQUENCE [LARGE SCALE GENOMIC DNA]</scope>
    <source>
        <strain evidence="2 3">DSM 22343</strain>
    </source>
</reference>
<name>A0A162PT70_9BACL</name>
<dbReference type="AlphaFoldDB" id="A0A162PT70"/>
<protein>
    <recommendedName>
        <fullName evidence="1">Knr4/Smi1-like domain-containing protein</fullName>
    </recommendedName>
</protein>
<dbReference type="InterPro" id="IPR037883">
    <property type="entry name" value="Knr4/Smi1-like_sf"/>
</dbReference>
<evidence type="ECO:0000259" key="1">
    <source>
        <dbReference type="Pfam" id="PF09346"/>
    </source>
</evidence>
<evidence type="ECO:0000313" key="3">
    <source>
        <dbReference type="Proteomes" id="UP000076967"/>
    </source>
</evidence>
<organism evidence="2 3">
    <name type="scientific">Paenibacillus glacialis</name>
    <dbReference type="NCBI Taxonomy" id="494026"/>
    <lineage>
        <taxon>Bacteria</taxon>
        <taxon>Bacillati</taxon>
        <taxon>Bacillota</taxon>
        <taxon>Bacilli</taxon>
        <taxon>Bacillales</taxon>
        <taxon>Paenibacillaceae</taxon>
        <taxon>Paenibacillus</taxon>
    </lineage>
</organism>
<dbReference type="Pfam" id="PF09346">
    <property type="entry name" value="SMI1_KNR4"/>
    <property type="match status" value="1"/>
</dbReference>
<dbReference type="Gene3D" id="3.40.1580.10">
    <property type="entry name" value="SMI1/KNR4-like"/>
    <property type="match status" value="1"/>
</dbReference>
<proteinExistence type="predicted"/>
<dbReference type="EMBL" id="LVJH01000047">
    <property type="protein sequence ID" value="OAB38860.1"/>
    <property type="molecule type" value="Genomic_DNA"/>
</dbReference>
<accession>A0A162PT70</accession>
<sequence length="150" mass="17318">MNFEYSFEKISCKDVENFEKIRNVTLPYDYKQFLLLNNGGKPIKRRFQSKDGKITSSLMMYFPISESVEISLDEKYKIYSIGKIVPSNFLPIGIDPADSLICLSVSGNDIGKVYFCDMDYFEEDNELKKEFISLISNSFTEFTGSLYIPE</sequence>
<dbReference type="Proteomes" id="UP000076967">
    <property type="component" value="Unassembled WGS sequence"/>
</dbReference>
<dbReference type="STRING" id="494026.PGLA_19570"/>
<dbReference type="InterPro" id="IPR018958">
    <property type="entry name" value="Knr4/Smi1-like_dom"/>
</dbReference>